<dbReference type="SUPFAM" id="SSF52540">
    <property type="entry name" value="P-loop containing nucleoside triphosphate hydrolases"/>
    <property type="match status" value="1"/>
</dbReference>
<organism evidence="1 2">
    <name type="scientific">bacterium (Candidatus Blackallbacteria) CG17_big_fil_post_rev_8_21_14_2_50_48_46</name>
    <dbReference type="NCBI Taxonomy" id="2014261"/>
    <lineage>
        <taxon>Bacteria</taxon>
        <taxon>Candidatus Blackallbacteria</taxon>
    </lineage>
</organism>
<dbReference type="InterPro" id="IPR027417">
    <property type="entry name" value="P-loop_NTPase"/>
</dbReference>
<reference evidence="1 2" key="1">
    <citation type="submission" date="2017-09" db="EMBL/GenBank/DDBJ databases">
        <title>Depth-based differentiation of microbial function through sediment-hosted aquifers and enrichment of novel symbionts in the deep terrestrial subsurface.</title>
        <authorList>
            <person name="Probst A.J."/>
            <person name="Ladd B."/>
            <person name="Jarett J.K."/>
            <person name="Geller-Mcgrath D.E."/>
            <person name="Sieber C.M."/>
            <person name="Emerson J.B."/>
            <person name="Anantharaman K."/>
            <person name="Thomas B.C."/>
            <person name="Malmstrom R."/>
            <person name="Stieglmeier M."/>
            <person name="Klingl A."/>
            <person name="Woyke T."/>
            <person name="Ryan C.M."/>
            <person name="Banfield J.F."/>
        </authorList>
    </citation>
    <scope>NUCLEOTIDE SEQUENCE [LARGE SCALE GENOMIC DNA]</scope>
    <source>
        <strain evidence="1">CG17_big_fil_post_rev_8_21_14_2_50_48_46</strain>
    </source>
</reference>
<evidence type="ECO:0000313" key="2">
    <source>
        <dbReference type="Proteomes" id="UP000231019"/>
    </source>
</evidence>
<protein>
    <recommendedName>
        <fullName evidence="3">Adenylate kinase</fullName>
    </recommendedName>
</protein>
<gene>
    <name evidence="1" type="ORF">COW36_12685</name>
</gene>
<name>A0A2M7G460_9BACT</name>
<sequence>MSLRLRHPSSLPAWWPELKPQRIMIVGPSNSGKSTLAQRLGKHLELPAFDLDELNWLPGWQMRSSEELRESVRQIVDTPAWVLAGNYERTQDLSWPQAQVVIWLDFEKDLVLKRALKRCLYRYFLKEACCNGNYESLRMTFFSRDSLLLWILKVHARQRLRYQERAKEQTGPLILHLHQPREIEILFKR</sequence>
<dbReference type="PANTHER" id="PTHR37816:SF1">
    <property type="entry name" value="TOXIN"/>
    <property type="match status" value="1"/>
</dbReference>
<proteinExistence type="predicted"/>
<dbReference type="InterPro" id="IPR052922">
    <property type="entry name" value="Cytidylate_Kinase-2"/>
</dbReference>
<dbReference type="PANTHER" id="PTHR37816">
    <property type="entry name" value="YALI0E33011P"/>
    <property type="match status" value="1"/>
</dbReference>
<dbReference type="Proteomes" id="UP000231019">
    <property type="component" value="Unassembled WGS sequence"/>
</dbReference>
<comment type="caution">
    <text evidence="1">The sequence shown here is derived from an EMBL/GenBank/DDBJ whole genome shotgun (WGS) entry which is preliminary data.</text>
</comment>
<dbReference type="AlphaFoldDB" id="A0A2M7G460"/>
<accession>A0A2M7G460</accession>
<evidence type="ECO:0000313" key="1">
    <source>
        <dbReference type="EMBL" id="PIW16617.1"/>
    </source>
</evidence>
<dbReference type="EMBL" id="PFFQ01000037">
    <property type="protein sequence ID" value="PIW16617.1"/>
    <property type="molecule type" value="Genomic_DNA"/>
</dbReference>
<evidence type="ECO:0008006" key="3">
    <source>
        <dbReference type="Google" id="ProtNLM"/>
    </source>
</evidence>
<dbReference type="Gene3D" id="3.40.50.300">
    <property type="entry name" value="P-loop containing nucleotide triphosphate hydrolases"/>
    <property type="match status" value="1"/>
</dbReference>